<dbReference type="Proteomes" id="UP000507245">
    <property type="component" value="Unassembled WGS sequence"/>
</dbReference>
<reference evidence="3" key="1">
    <citation type="journal article" date="2020" name="Genome Biol.">
        <title>Gamete binning: chromosome-level and haplotype-resolved genome assembly enabled by high-throughput single-cell sequencing of gamete genomes.</title>
        <authorList>
            <person name="Campoy J.A."/>
            <person name="Sun H."/>
            <person name="Goel M."/>
            <person name="Jiao W.-B."/>
            <person name="Folz-Donahue K."/>
            <person name="Wang N."/>
            <person name="Rubio M."/>
            <person name="Liu C."/>
            <person name="Kukat C."/>
            <person name="Ruiz D."/>
            <person name="Huettel B."/>
            <person name="Schneeberger K."/>
        </authorList>
    </citation>
    <scope>NUCLEOTIDE SEQUENCE [LARGE SCALE GENOMIC DNA]</scope>
    <source>
        <strain evidence="3">cv. Rojo Pasion</strain>
    </source>
</reference>
<evidence type="ECO:0000313" key="3">
    <source>
        <dbReference type="Proteomes" id="UP000507245"/>
    </source>
</evidence>
<name>A0A6J5XUA8_PRUAR</name>
<sequence>MEYEDEDEAALSWFWNLGIFGFPYGCSESEWREDGLEGAAVEMERATLEFPMKCPALVKPNQTKPNILSPKQNGAVPASSNPEVSQALNYIASPKFPKKRSSRVLL</sequence>
<accession>A0A6J5XUA8</accession>
<proteinExistence type="predicted"/>
<gene>
    <name evidence="2" type="ORF">ORAREDHAP_LOCUS42811</name>
</gene>
<dbReference type="OrthoDB" id="10361455at2759"/>
<keyword evidence="3" id="KW-1185">Reference proteome</keyword>
<protein>
    <submittedName>
        <fullName evidence="2">Uncharacterized protein</fullName>
    </submittedName>
</protein>
<evidence type="ECO:0000313" key="2">
    <source>
        <dbReference type="EMBL" id="CAB4316701.1"/>
    </source>
</evidence>
<dbReference type="EMBL" id="CAEKKB010000007">
    <property type="protein sequence ID" value="CAB4316701.1"/>
    <property type="molecule type" value="Genomic_DNA"/>
</dbReference>
<feature type="region of interest" description="Disordered" evidence="1">
    <location>
        <begin position="61"/>
        <end position="81"/>
    </location>
</feature>
<evidence type="ECO:0000256" key="1">
    <source>
        <dbReference type="SAM" id="MobiDB-lite"/>
    </source>
</evidence>
<organism evidence="2 3">
    <name type="scientific">Prunus armeniaca</name>
    <name type="common">Apricot</name>
    <name type="synonym">Armeniaca vulgaris</name>
    <dbReference type="NCBI Taxonomy" id="36596"/>
    <lineage>
        <taxon>Eukaryota</taxon>
        <taxon>Viridiplantae</taxon>
        <taxon>Streptophyta</taxon>
        <taxon>Embryophyta</taxon>
        <taxon>Tracheophyta</taxon>
        <taxon>Spermatophyta</taxon>
        <taxon>Magnoliopsida</taxon>
        <taxon>eudicotyledons</taxon>
        <taxon>Gunneridae</taxon>
        <taxon>Pentapetalae</taxon>
        <taxon>rosids</taxon>
        <taxon>fabids</taxon>
        <taxon>Rosales</taxon>
        <taxon>Rosaceae</taxon>
        <taxon>Amygdaloideae</taxon>
        <taxon>Amygdaleae</taxon>
        <taxon>Prunus</taxon>
    </lineage>
</organism>
<dbReference type="AlphaFoldDB" id="A0A6J5XUA8"/>